<evidence type="ECO:0000259" key="4">
    <source>
        <dbReference type="PROSITE" id="PS50206"/>
    </source>
</evidence>
<keyword evidence="2" id="KW-0677">Repeat</keyword>
<dbReference type="InterPro" id="IPR036873">
    <property type="entry name" value="Rhodanese-like_dom_sf"/>
</dbReference>
<evidence type="ECO:0000313" key="5">
    <source>
        <dbReference type="EMBL" id="MBB5209411.1"/>
    </source>
</evidence>
<feature type="domain" description="Rhodanese" evidence="4">
    <location>
        <begin position="17"/>
        <end position="136"/>
    </location>
</feature>
<keyword evidence="1 3" id="KW-0808">Transferase</keyword>
<dbReference type="PANTHER" id="PTHR11364">
    <property type="entry name" value="THIOSULFATE SULFERTANSFERASE"/>
    <property type="match status" value="1"/>
</dbReference>
<dbReference type="InterPro" id="IPR001307">
    <property type="entry name" value="Thiosulphate_STrfase_CS"/>
</dbReference>
<dbReference type="AlphaFoldDB" id="A0A7W8D7K8"/>
<evidence type="ECO:0000313" key="6">
    <source>
        <dbReference type="Proteomes" id="UP000521199"/>
    </source>
</evidence>
<dbReference type="FunFam" id="3.40.250.10:FF:000035">
    <property type="entry name" value="Thiosulfate sulfurtransferase"/>
    <property type="match status" value="1"/>
</dbReference>
<keyword evidence="5" id="KW-0670">Pyruvate</keyword>
<dbReference type="SMART" id="SM00450">
    <property type="entry name" value="RHOD"/>
    <property type="match status" value="2"/>
</dbReference>
<keyword evidence="6" id="KW-1185">Reference proteome</keyword>
<dbReference type="InterPro" id="IPR045078">
    <property type="entry name" value="TST/MPST-like"/>
</dbReference>
<dbReference type="GO" id="GO:0004792">
    <property type="term" value="F:thiosulfate-cyanide sulfurtransferase activity"/>
    <property type="evidence" value="ECO:0007669"/>
    <property type="project" value="InterPro"/>
</dbReference>
<reference evidence="5 6" key="1">
    <citation type="submission" date="2020-08" db="EMBL/GenBank/DDBJ databases">
        <title>Genomic Encyclopedia of Type Strains, Phase IV (KMG-IV): sequencing the most valuable type-strain genomes for metagenomic binning, comparative biology and taxonomic classification.</title>
        <authorList>
            <person name="Goeker M."/>
        </authorList>
    </citation>
    <scope>NUCLEOTIDE SEQUENCE [LARGE SCALE GENOMIC DNA]</scope>
    <source>
        <strain evidence="5 6">DSM 24163</strain>
    </source>
</reference>
<comment type="caution">
    <text evidence="5">The sequence shown here is derived from an EMBL/GenBank/DDBJ whole genome shotgun (WGS) entry which is preliminary data.</text>
</comment>
<dbReference type="InterPro" id="IPR001763">
    <property type="entry name" value="Rhodanese-like_dom"/>
</dbReference>
<dbReference type="CDD" id="cd01448">
    <property type="entry name" value="TST_Repeat_1"/>
    <property type="match status" value="1"/>
</dbReference>
<dbReference type="SUPFAM" id="SSF52821">
    <property type="entry name" value="Rhodanese/Cell cycle control phosphatase"/>
    <property type="match status" value="2"/>
</dbReference>
<dbReference type="CDD" id="cd01449">
    <property type="entry name" value="TST_Repeat_2"/>
    <property type="match status" value="1"/>
</dbReference>
<dbReference type="Gene3D" id="3.40.250.10">
    <property type="entry name" value="Rhodanese-like domain"/>
    <property type="match status" value="2"/>
</dbReference>
<sequence length="281" mass="30329">MRWRTLVSAADLADQIDAPDVAVVDCRFDLRDPAAGERAYAAGHLPRAVYASLDRDLADLSKQGRGRHPLPEADAFCAVLGRWGISPEHRVVAYDARDGAYAARLWWMLRLMGHDSVAVLDGGFDAWLRHGGAVERQIPRPRPAQYKARFNARAVATTAVVAARLASGNGVLIDARAAERFRGDAEPIDRVAGHIPGALNRPYTANLHDDGTFRPADELAGEFRALLDASPVGEAVLMCGSGVTACHNLLAMDHAGLRGARVYPGSWSEWISDPARPVARG</sequence>
<evidence type="ECO:0000256" key="3">
    <source>
        <dbReference type="RuleBase" id="RU000507"/>
    </source>
</evidence>
<gene>
    <name evidence="5" type="ORF">HNQ52_002980</name>
</gene>
<dbReference type="PROSITE" id="PS50206">
    <property type="entry name" value="RHODANESE_3"/>
    <property type="match status" value="2"/>
</dbReference>
<proteinExistence type="predicted"/>
<dbReference type="Pfam" id="PF00581">
    <property type="entry name" value="Rhodanese"/>
    <property type="match status" value="2"/>
</dbReference>
<dbReference type="RefSeq" id="WP_183961951.1">
    <property type="nucleotide sequence ID" value="NZ_JACHHP010000006.1"/>
</dbReference>
<dbReference type="EMBL" id="JACHHP010000006">
    <property type="protein sequence ID" value="MBB5209411.1"/>
    <property type="molecule type" value="Genomic_DNA"/>
</dbReference>
<dbReference type="PANTHER" id="PTHR11364:SF27">
    <property type="entry name" value="SULFURTRANSFERASE"/>
    <property type="match status" value="1"/>
</dbReference>
<organism evidence="5 6">
    <name type="scientific">Chiayiivirga flava</name>
    <dbReference type="NCBI Taxonomy" id="659595"/>
    <lineage>
        <taxon>Bacteria</taxon>
        <taxon>Pseudomonadati</taxon>
        <taxon>Pseudomonadota</taxon>
        <taxon>Gammaproteobacteria</taxon>
        <taxon>Lysobacterales</taxon>
        <taxon>Lysobacteraceae</taxon>
        <taxon>Chiayiivirga</taxon>
    </lineage>
</organism>
<name>A0A7W8D7K8_9GAMM</name>
<dbReference type="Proteomes" id="UP000521199">
    <property type="component" value="Unassembled WGS sequence"/>
</dbReference>
<evidence type="ECO:0000256" key="2">
    <source>
        <dbReference type="ARBA" id="ARBA00022737"/>
    </source>
</evidence>
<accession>A0A7W8D7K8</accession>
<feature type="domain" description="Rhodanese" evidence="4">
    <location>
        <begin position="166"/>
        <end position="279"/>
    </location>
</feature>
<protein>
    <recommendedName>
        <fullName evidence="3">Sulfurtransferase</fullName>
    </recommendedName>
</protein>
<evidence type="ECO:0000256" key="1">
    <source>
        <dbReference type="ARBA" id="ARBA00022679"/>
    </source>
</evidence>
<dbReference type="PROSITE" id="PS00683">
    <property type="entry name" value="RHODANESE_2"/>
    <property type="match status" value="1"/>
</dbReference>